<dbReference type="InterPro" id="IPR031475">
    <property type="entry name" value="NBD_C"/>
</dbReference>
<comment type="similarity">
    <text evidence="1">Belongs to the four-carbon acid sugar kinase family.</text>
</comment>
<dbReference type="InterPro" id="IPR037051">
    <property type="entry name" value="4-carb_acid_sugar_kinase_N_sf"/>
</dbReference>
<keyword evidence="2" id="KW-0808">Transferase</keyword>
<keyword evidence="6" id="KW-0119">Carbohydrate metabolism</keyword>
<name>A0A7W9W5U2_ARMRO</name>
<dbReference type="EMBL" id="JACHGW010000002">
    <property type="protein sequence ID" value="MBB6050809.1"/>
    <property type="molecule type" value="Genomic_DNA"/>
</dbReference>
<evidence type="ECO:0000256" key="5">
    <source>
        <dbReference type="ARBA" id="ARBA00022840"/>
    </source>
</evidence>
<evidence type="ECO:0000259" key="7">
    <source>
        <dbReference type="Pfam" id="PF07005"/>
    </source>
</evidence>
<reference evidence="9 10" key="1">
    <citation type="submission" date="2020-08" db="EMBL/GenBank/DDBJ databases">
        <title>Genomic Encyclopedia of Type Strains, Phase IV (KMG-IV): sequencing the most valuable type-strain genomes for metagenomic binning, comparative biology and taxonomic classification.</title>
        <authorList>
            <person name="Goeker M."/>
        </authorList>
    </citation>
    <scope>NUCLEOTIDE SEQUENCE [LARGE SCALE GENOMIC DNA]</scope>
    <source>
        <strain evidence="9 10">DSM 23562</strain>
    </source>
</reference>
<dbReference type="GO" id="GO:0005524">
    <property type="term" value="F:ATP binding"/>
    <property type="evidence" value="ECO:0007669"/>
    <property type="project" value="UniProtKB-KW"/>
</dbReference>
<dbReference type="Pfam" id="PF07005">
    <property type="entry name" value="SBD_N"/>
    <property type="match status" value="1"/>
</dbReference>
<feature type="domain" description="Four-carbon acid sugar kinase nucleotide binding" evidence="8">
    <location>
        <begin position="257"/>
        <end position="416"/>
    </location>
</feature>
<evidence type="ECO:0000313" key="9">
    <source>
        <dbReference type="EMBL" id="MBB6050809.1"/>
    </source>
</evidence>
<organism evidence="9 10">
    <name type="scientific">Armatimonas rosea</name>
    <dbReference type="NCBI Taxonomy" id="685828"/>
    <lineage>
        <taxon>Bacteria</taxon>
        <taxon>Bacillati</taxon>
        <taxon>Armatimonadota</taxon>
        <taxon>Armatimonadia</taxon>
        <taxon>Armatimonadales</taxon>
        <taxon>Armatimonadaceae</taxon>
        <taxon>Armatimonas</taxon>
    </lineage>
</organism>
<keyword evidence="5" id="KW-0067">ATP-binding</keyword>
<accession>A0A7W9W5U2</accession>
<evidence type="ECO:0000256" key="1">
    <source>
        <dbReference type="ARBA" id="ARBA00005715"/>
    </source>
</evidence>
<dbReference type="InterPro" id="IPR010737">
    <property type="entry name" value="4-carb_acid_sugar_kinase_N"/>
</dbReference>
<dbReference type="GO" id="GO:0016301">
    <property type="term" value="F:kinase activity"/>
    <property type="evidence" value="ECO:0007669"/>
    <property type="project" value="UniProtKB-KW"/>
</dbReference>
<proteinExistence type="inferred from homology"/>
<sequence length="434" mass="46222">MRQTILLDDDPTGTQTVAGVTVLTEWSVETLARELERGSAGFFVLTNSRALPTAAAYALYEELGHNLKAASAQTQTPVRVLARGDSTLRGHFPAETDALDQALGPHELTLIVPYFEEGERRTRDDVHYVGDTPAAQTPFAQDAVFGFRSSNLREWVAEKTAGRVPAGSVASLSQATLEIGATATAEFLAALLPRSYCIVNANQPAHVHTLAEAVGLLEARGKRVLARTAASFGAACLGQASAPLATLSERDTGPGGLIIVGSHVPKTTEQLAYLQAHANFEEYHLSSPKGKEGEPEDGGERVGDEVMRLSAALAAGRDVLIYTPRTVVSGDLATSAAFSRRLVELVKSLTVRPRWVLAKGGITSSDIATRALGVKRAEVVGPILPGVPLWRLGDESRWPGLLYVVFPGNVGGPDALFAAYERLQGAPRKESRET</sequence>
<dbReference type="Gene3D" id="3.40.50.10840">
    <property type="entry name" value="Putative sugar-binding, N-terminal domain"/>
    <property type="match status" value="1"/>
</dbReference>
<feature type="domain" description="Four-carbon acid sugar kinase N-terminal" evidence="7">
    <location>
        <begin position="5"/>
        <end position="235"/>
    </location>
</feature>
<dbReference type="Proteomes" id="UP000520814">
    <property type="component" value="Unassembled WGS sequence"/>
</dbReference>
<evidence type="ECO:0000256" key="6">
    <source>
        <dbReference type="ARBA" id="ARBA00023277"/>
    </source>
</evidence>
<keyword evidence="3" id="KW-0547">Nucleotide-binding</keyword>
<gene>
    <name evidence="9" type="ORF">HNQ39_002600</name>
</gene>
<dbReference type="InterPro" id="IPR042213">
    <property type="entry name" value="NBD_C_sf"/>
</dbReference>
<keyword evidence="4" id="KW-0418">Kinase</keyword>
<evidence type="ECO:0000256" key="4">
    <source>
        <dbReference type="ARBA" id="ARBA00022777"/>
    </source>
</evidence>
<evidence type="ECO:0000256" key="3">
    <source>
        <dbReference type="ARBA" id="ARBA00022741"/>
    </source>
</evidence>
<evidence type="ECO:0000313" key="10">
    <source>
        <dbReference type="Proteomes" id="UP000520814"/>
    </source>
</evidence>
<evidence type="ECO:0000259" key="8">
    <source>
        <dbReference type="Pfam" id="PF17042"/>
    </source>
</evidence>
<evidence type="ECO:0000256" key="2">
    <source>
        <dbReference type="ARBA" id="ARBA00022679"/>
    </source>
</evidence>
<comment type="caution">
    <text evidence="9">The sequence shown here is derived from an EMBL/GenBank/DDBJ whole genome shotgun (WGS) entry which is preliminary data.</text>
</comment>
<dbReference type="AlphaFoldDB" id="A0A7W9W5U2"/>
<dbReference type="Gene3D" id="3.40.980.20">
    <property type="entry name" value="Four-carbon acid sugar kinase, nucleotide binding domain"/>
    <property type="match status" value="1"/>
</dbReference>
<keyword evidence="10" id="KW-1185">Reference proteome</keyword>
<dbReference type="RefSeq" id="WP_184196441.1">
    <property type="nucleotide sequence ID" value="NZ_JACHGW010000002.1"/>
</dbReference>
<dbReference type="Pfam" id="PF17042">
    <property type="entry name" value="NBD_C"/>
    <property type="match status" value="1"/>
</dbReference>
<dbReference type="SUPFAM" id="SSF142764">
    <property type="entry name" value="YgbK-like"/>
    <property type="match status" value="1"/>
</dbReference>
<protein>
    <submittedName>
        <fullName evidence="9">Uncharacterized protein YgbK (DUF1537 family)</fullName>
    </submittedName>
</protein>